<dbReference type="PROSITE" id="PS51892">
    <property type="entry name" value="SUBTILASE"/>
    <property type="match status" value="1"/>
</dbReference>
<evidence type="ECO:0000256" key="2">
    <source>
        <dbReference type="ARBA" id="ARBA00022670"/>
    </source>
</evidence>
<organism evidence="8 9">
    <name type="scientific">Nitrosomonas aestuarii</name>
    <dbReference type="NCBI Taxonomy" id="52441"/>
    <lineage>
        <taxon>Bacteria</taxon>
        <taxon>Pseudomonadati</taxon>
        <taxon>Pseudomonadota</taxon>
        <taxon>Betaproteobacteria</taxon>
        <taxon>Nitrosomonadales</taxon>
        <taxon>Nitrosomonadaceae</taxon>
        <taxon>Nitrosomonas</taxon>
    </lineage>
</organism>
<dbReference type="Gene3D" id="2.60.40.10">
    <property type="entry name" value="Immunoglobulins"/>
    <property type="match status" value="2"/>
</dbReference>
<dbReference type="GO" id="GO:0006508">
    <property type="term" value="P:proteolysis"/>
    <property type="evidence" value="ECO:0007669"/>
    <property type="project" value="UniProtKB-KW"/>
</dbReference>
<evidence type="ECO:0000256" key="5">
    <source>
        <dbReference type="PROSITE-ProRule" id="PRU01240"/>
    </source>
</evidence>
<feature type="active site" description="Charge relay system" evidence="5">
    <location>
        <position position="196"/>
    </location>
</feature>
<name>A0A1I3ZHC9_9PROT</name>
<dbReference type="Proteomes" id="UP000199533">
    <property type="component" value="Unassembled WGS sequence"/>
</dbReference>
<dbReference type="PRINTS" id="PR00723">
    <property type="entry name" value="SUBTILISIN"/>
</dbReference>
<dbReference type="InterPro" id="IPR023828">
    <property type="entry name" value="Peptidase_S8_Ser-AS"/>
</dbReference>
<gene>
    <name evidence="8" type="ORF">SAMN05216302_100695</name>
</gene>
<dbReference type="PIRSF" id="PIRSF037901">
    <property type="entry name" value="Subtilisin_rel_Nmul_A1891"/>
    <property type="match status" value="1"/>
</dbReference>
<dbReference type="RefSeq" id="WP_244531796.1">
    <property type="nucleotide sequence ID" value="NZ_FOSP01000006.1"/>
</dbReference>
<proteinExistence type="inferred from homology"/>
<keyword evidence="9" id="KW-1185">Reference proteome</keyword>
<dbReference type="SUPFAM" id="SSF52743">
    <property type="entry name" value="Subtilisin-like"/>
    <property type="match status" value="1"/>
</dbReference>
<reference evidence="9" key="1">
    <citation type="submission" date="2016-10" db="EMBL/GenBank/DDBJ databases">
        <authorList>
            <person name="Varghese N."/>
            <person name="Submissions S."/>
        </authorList>
    </citation>
    <scope>NUCLEOTIDE SEQUENCE [LARGE SCALE GENOMIC DNA]</scope>
    <source>
        <strain evidence="9">Nm69</strain>
    </source>
</reference>
<dbReference type="PANTHER" id="PTHR43806">
    <property type="entry name" value="PEPTIDASE S8"/>
    <property type="match status" value="1"/>
</dbReference>
<dbReference type="Pfam" id="PF17957">
    <property type="entry name" value="Big_7"/>
    <property type="match status" value="2"/>
</dbReference>
<evidence type="ECO:0000256" key="6">
    <source>
        <dbReference type="SAM" id="MobiDB-lite"/>
    </source>
</evidence>
<dbReference type="AlphaFoldDB" id="A0A1I3ZHC9"/>
<dbReference type="PANTHER" id="PTHR43806:SF11">
    <property type="entry name" value="CEREVISIN-RELATED"/>
    <property type="match status" value="1"/>
</dbReference>
<evidence type="ECO:0000259" key="7">
    <source>
        <dbReference type="Pfam" id="PF00082"/>
    </source>
</evidence>
<dbReference type="InterPro" id="IPR015500">
    <property type="entry name" value="Peptidase_S8_subtilisin-rel"/>
</dbReference>
<evidence type="ECO:0000256" key="1">
    <source>
        <dbReference type="ARBA" id="ARBA00011073"/>
    </source>
</evidence>
<evidence type="ECO:0000256" key="3">
    <source>
        <dbReference type="ARBA" id="ARBA00022801"/>
    </source>
</evidence>
<dbReference type="InterPro" id="IPR050131">
    <property type="entry name" value="Peptidase_S8_subtilisin-like"/>
</dbReference>
<dbReference type="InterPro" id="IPR017315">
    <property type="entry name" value="Pep_S8A_subtilisin_pbac-2"/>
</dbReference>
<dbReference type="EMBL" id="FOSP01000006">
    <property type="protein sequence ID" value="SFK43538.1"/>
    <property type="molecule type" value="Genomic_DNA"/>
</dbReference>
<accession>A0A1I3ZHC9</accession>
<feature type="domain" description="Peptidase S8/S53" evidence="7">
    <location>
        <begin position="187"/>
        <end position="429"/>
    </location>
</feature>
<feature type="active site" description="Charge relay system" evidence="5">
    <location>
        <position position="381"/>
    </location>
</feature>
<feature type="region of interest" description="Disordered" evidence="6">
    <location>
        <begin position="61"/>
        <end position="81"/>
    </location>
</feature>
<keyword evidence="3 5" id="KW-0378">Hydrolase</keyword>
<evidence type="ECO:0000313" key="9">
    <source>
        <dbReference type="Proteomes" id="UP000199533"/>
    </source>
</evidence>
<comment type="similarity">
    <text evidence="1 5">Belongs to the peptidase S8 family.</text>
</comment>
<protein>
    <submittedName>
        <fullName evidence="8">Subtilase family protein</fullName>
    </submittedName>
</protein>
<dbReference type="PROSITE" id="PS00138">
    <property type="entry name" value="SUBTILASE_SER"/>
    <property type="match status" value="1"/>
</dbReference>
<dbReference type="PROSITE" id="PS00137">
    <property type="entry name" value="SUBTILASE_HIS"/>
    <property type="match status" value="1"/>
</dbReference>
<dbReference type="GO" id="GO:0004252">
    <property type="term" value="F:serine-type endopeptidase activity"/>
    <property type="evidence" value="ECO:0007669"/>
    <property type="project" value="UniProtKB-UniRule"/>
</dbReference>
<evidence type="ECO:0000256" key="4">
    <source>
        <dbReference type="ARBA" id="ARBA00022825"/>
    </source>
</evidence>
<feature type="active site" description="Charge relay system" evidence="5">
    <location>
        <position position="229"/>
    </location>
</feature>
<sequence>MESIHQPTLTQHSSPISYSTPGFWDLNGISRARYFFNTAALTCLMVLTPVISDAAPPTHANGHAQNNITGKALPDNVHSKHGNSKEWARGRILVMPRAGLPAKALANILKEHDGKARKIGQSDLYVVDLPEYTEEGVIARLAHHPHLKFVELDYLESPTYIPNDTYYPNAWHLPKIGAPLAWDNTLGAGITIASLDSGVNSAHPDLAAQLVPGWNFYDNNSNTSDVYGHGTIVAGAAAAASDNSTGVTSVAGQAKIMPIRVAAPNGSGYTSMIANGLIYAADRGVRVASISFANMPSRSTVVNAAQYMRNKNGLVFVSAGNSGIDENFNPTTALIPVSATDGNDAKTSWSSYGNYVAVSAPGLSIWTTNNNGGYSASSGTSLSSPVAAGVAALMMAANPGMRNTDIENTLFSTAVDLGAAGRDPYYGYGRVDAAAAVQAVVSDIPELDNEAPVVAILDPLGGATISDLVPVDIEAFDNVDVTRVELWVNNTSVAVDTTAPFAFTWDSNGVANGPANLIARAFDAAGNAASSDTVQVTVDNPIIPIANDTEQPAVQIINPVSGNVSGNITITVNASDNSGAEGISLAIYVNGKLEATGTGSTLSTNWNTRPKHISKGKHTIEAIAIDAAGNSSASYVTVNVVK</sequence>
<dbReference type="InterPro" id="IPR013783">
    <property type="entry name" value="Ig-like_fold"/>
</dbReference>
<dbReference type="Pfam" id="PF00082">
    <property type="entry name" value="Peptidase_S8"/>
    <property type="match status" value="1"/>
</dbReference>
<dbReference type="InterPro" id="IPR036852">
    <property type="entry name" value="Peptidase_S8/S53_dom_sf"/>
</dbReference>
<keyword evidence="4 5" id="KW-0720">Serine protease</keyword>
<keyword evidence="2 5" id="KW-0645">Protease</keyword>
<evidence type="ECO:0000313" key="8">
    <source>
        <dbReference type="EMBL" id="SFK43538.1"/>
    </source>
</evidence>
<dbReference type="STRING" id="52441.SAMN05216302_100695"/>
<dbReference type="Gene3D" id="3.40.50.200">
    <property type="entry name" value="Peptidase S8/S53 domain"/>
    <property type="match status" value="1"/>
</dbReference>
<dbReference type="InterPro" id="IPR022398">
    <property type="entry name" value="Peptidase_S8_His-AS"/>
</dbReference>
<dbReference type="InterPro" id="IPR000209">
    <property type="entry name" value="Peptidase_S8/S53_dom"/>
</dbReference>